<feature type="region of interest" description="Disordered" evidence="4">
    <location>
        <begin position="534"/>
        <end position="586"/>
    </location>
</feature>
<organism evidence="6 7">
    <name type="scientific">Riccia fluitans</name>
    <dbReference type="NCBI Taxonomy" id="41844"/>
    <lineage>
        <taxon>Eukaryota</taxon>
        <taxon>Viridiplantae</taxon>
        <taxon>Streptophyta</taxon>
        <taxon>Embryophyta</taxon>
        <taxon>Marchantiophyta</taxon>
        <taxon>Marchantiopsida</taxon>
        <taxon>Marchantiidae</taxon>
        <taxon>Marchantiales</taxon>
        <taxon>Ricciaceae</taxon>
        <taxon>Riccia</taxon>
    </lineage>
</organism>
<dbReference type="Gene3D" id="3.40.50.10190">
    <property type="entry name" value="BRCT domain"/>
    <property type="match status" value="2"/>
</dbReference>
<keyword evidence="3" id="KW-0539">Nucleus</keyword>
<keyword evidence="2" id="KW-0227">DNA damage</keyword>
<feature type="compositionally biased region" description="Polar residues" evidence="4">
    <location>
        <begin position="137"/>
        <end position="146"/>
    </location>
</feature>
<feature type="region of interest" description="Disordered" evidence="4">
    <location>
        <begin position="256"/>
        <end position="329"/>
    </location>
</feature>
<feature type="compositionally biased region" description="Basic residues" evidence="4">
    <location>
        <begin position="1378"/>
        <end position="1388"/>
    </location>
</feature>
<feature type="compositionally biased region" description="Low complexity" evidence="4">
    <location>
        <begin position="1329"/>
        <end position="1339"/>
    </location>
</feature>
<feature type="compositionally biased region" description="Polar residues" evidence="4">
    <location>
        <begin position="270"/>
        <end position="306"/>
    </location>
</feature>
<feature type="compositionally biased region" description="Basic and acidic residues" evidence="4">
    <location>
        <begin position="572"/>
        <end position="581"/>
    </location>
</feature>
<dbReference type="PANTHER" id="PTHR23196">
    <property type="entry name" value="PAX TRANSCRIPTION ACTIVATION DOMAIN INTERACTING PROTEIN"/>
    <property type="match status" value="1"/>
</dbReference>
<accession>A0ABD1ZRS2</accession>
<keyword evidence="7" id="KW-1185">Reference proteome</keyword>
<comment type="caution">
    <text evidence="6">The sequence shown here is derived from an EMBL/GenBank/DDBJ whole genome shotgun (WGS) entry which is preliminary data.</text>
</comment>
<sequence length="1644" mass="176904">MQEDTMMDAETQIMNYSPGPSHSGESSDSEESSGFDVPSNRPTQLMYSTQLLDSYDRYGEEMYDADRTQQLDNMDMDTQLMDDDDSYDFGDRKGVGDDCTMIIPSEDEASKDTQLMTADDGDSGTSSEMDDEVDSELSPSRNSFSDKSSDWPSKMADIGRRGEGSSGLGNDFFRDGGQETESHRDHLKPCHSGALAARSGEGQIGVPQILKDSNFNKSVGSHLVGCSDELVRDRKICNEDQRDWEPSMVVLLPIDPDAYSGRTEEDSRLPRTTGSTYPGEPNSLQNINSGRLSAYSSGNFCQQDLNKSPEPETHQKDDDWGGVNGGHLGTIGRIDEGGSNVGILDRHEAAYPPKSSLQIDRSEGILTAETRSLPKARSNSRTPGSIRTASLRASALRASSCSSSSRHRHTPGVSQNEEVQKVEKDPNDTPTCAASSAGFVTPASRLSSQRGIPSSAVYAASVRSNSQGAGESSGNRDIGILSGNVKEQTAGESSAGKQERTRTSPSVSQSSKSADQSLSRARKLFSGIETEQDDVFSQGKQQEMQKSPSNANEDGNKSEKRESTPPSIIDSQAEKTMERRSSFGSGLFSQSSELSYLNFQSPGEDSQARALNMVDKLVWLNATGLSQEPQLEEERGPSRVNSSAKSALQSRMQVADAKAGNNDPFGVFDWVDSQHDDAGIFFGNKGASALKRASNFSGSIDHPKQAGMGMRRPGVLDASGLRTIKVDKPEIPSKPAANLERPRRPLPNSAVSSKENRNDHLMRLGKLSTPGGPAHNSGEQERVQTASNLDASGWRVANKAFSDSGVPKNFETVMSKLAAGNPRPEVASKIPLQKTDGLNALPKTSGVHGDQFSSKVSEQLFKTSASDKETGIPHSIPVGKPPHRFQEDSRSEALLKTGASDKVEKAETKSSALAHTEQIDKRKLQLDGTSTVSTMSLQNEGSGRGIASVDLTGSIDSRRILSDRVEHGAAEFSDAGDSTEVHCEVDCSNGTSGNISSPGKEEENVGDVPSVRQPSGNMGPETLGAVEAIGMMGTDFPASNGGEGGEASRDNEASDDGKAALLASETDDGIQGRPMVTRRSRSHGRRNAGVETSRSQKENENLKSRTRRVTWAGPLEQAPSTTGRVSKGRIARHQQNPQAEVDPNKPRPVSDLEAEDQVNGGTNEDRKENANFSDGREAKDSDLDKIKKRFNMSDAAVERLLGTDEGTETSHSLGVKTRFLSRIQPEVEEDEVAGAPSIKVGKGLRSSRSRGDEGSISGKRRRACTTPNNEEEKHFDKERTGSPCDTDAAETSVERTPCVEPSDNEAVTGRRRMRSIADVSSLSTSKAVSGRPPQGSVSRRGGRGRRPSRPPVEHKVDHADAEPLPPAAPALSSAPGRPRGKSGPRSVRKCKEVEPLKGGSYITSPTSSGEASTTSSKETPKRTSSETVTVLFSHGLPEDVGKKQRKILGKLGGTATSSAFQCTHFVADKFVRTGNMLEAMAAGKPVVTSAWLESCLQANCFVDEQLYILQDIKKEAEMGFSMASTLMEAQQRPLLQDIRVYITPGTTPGPDALGKIVKAAGGQVVDKYEGPSPDGEKKSDFCLVLSSEEELELCTPLLEQGAKVFTSELLLSGVMCHNLDLSNDQLFQNFTNKRRRASLSRRIF</sequence>
<feature type="compositionally biased region" description="Polar residues" evidence="4">
    <location>
        <begin position="1401"/>
        <end position="1417"/>
    </location>
</feature>
<evidence type="ECO:0000259" key="5">
    <source>
        <dbReference type="PROSITE" id="PS50172"/>
    </source>
</evidence>
<feature type="compositionally biased region" description="Basic and acidic residues" evidence="4">
    <location>
        <begin position="1270"/>
        <end position="1280"/>
    </location>
</feature>
<feature type="region of interest" description="Disordered" evidence="4">
    <location>
        <begin position="487"/>
        <end position="520"/>
    </location>
</feature>
<dbReference type="Pfam" id="PF16589">
    <property type="entry name" value="BRCT_2"/>
    <property type="match status" value="1"/>
</dbReference>
<evidence type="ECO:0000256" key="2">
    <source>
        <dbReference type="ARBA" id="ARBA00022763"/>
    </source>
</evidence>
<dbReference type="PROSITE" id="PS50172">
    <property type="entry name" value="BRCT"/>
    <property type="match status" value="1"/>
</dbReference>
<feature type="compositionally biased region" description="Basic residues" evidence="4">
    <location>
        <begin position="1076"/>
        <end position="1086"/>
    </location>
</feature>
<feature type="compositionally biased region" description="Polar residues" evidence="4">
    <location>
        <begin position="1318"/>
        <end position="1327"/>
    </location>
</feature>
<feature type="region of interest" description="Disordered" evidence="4">
    <location>
        <begin position="864"/>
        <end position="890"/>
    </location>
</feature>
<feature type="region of interest" description="Disordered" evidence="4">
    <location>
        <begin position="727"/>
        <end position="780"/>
    </location>
</feature>
<evidence type="ECO:0000256" key="1">
    <source>
        <dbReference type="ARBA" id="ARBA00004123"/>
    </source>
</evidence>
<reference evidence="6 7" key="1">
    <citation type="submission" date="2024-09" db="EMBL/GenBank/DDBJ databases">
        <title>Chromosome-scale assembly of Riccia fluitans.</title>
        <authorList>
            <person name="Paukszto L."/>
            <person name="Sawicki J."/>
            <person name="Karawczyk K."/>
            <person name="Piernik-Szablinska J."/>
            <person name="Szczecinska M."/>
            <person name="Mazdziarz M."/>
        </authorList>
    </citation>
    <scope>NUCLEOTIDE SEQUENCE [LARGE SCALE GENOMIC DNA]</scope>
    <source>
        <strain evidence="6">Rf_01</strain>
        <tissue evidence="6">Aerial parts of the thallus</tissue>
    </source>
</reference>
<feature type="compositionally biased region" description="Basic and acidic residues" evidence="4">
    <location>
        <begin position="554"/>
        <end position="563"/>
    </location>
</feature>
<comment type="subcellular location">
    <subcellularLocation>
        <location evidence="1">Nucleus</location>
    </subcellularLocation>
</comment>
<gene>
    <name evidence="6" type="ORF">R1flu_022291</name>
</gene>
<feature type="compositionally biased region" description="Basic and acidic residues" evidence="4">
    <location>
        <begin position="172"/>
        <end position="187"/>
    </location>
</feature>
<feature type="compositionally biased region" description="Low complexity" evidence="4">
    <location>
        <begin position="389"/>
        <end position="404"/>
    </location>
</feature>
<dbReference type="InterPro" id="IPR036420">
    <property type="entry name" value="BRCT_dom_sf"/>
</dbReference>
<feature type="region of interest" description="Disordered" evidence="4">
    <location>
        <begin position="1"/>
        <end position="48"/>
    </location>
</feature>
<name>A0ABD1ZRS2_9MARC</name>
<evidence type="ECO:0000313" key="7">
    <source>
        <dbReference type="Proteomes" id="UP001605036"/>
    </source>
</evidence>
<feature type="compositionally biased region" description="Polar residues" evidence="4">
    <location>
        <begin position="377"/>
        <end position="388"/>
    </location>
</feature>
<feature type="compositionally biased region" description="Basic and acidic residues" evidence="4">
    <location>
        <begin position="1094"/>
        <end position="1103"/>
    </location>
</feature>
<evidence type="ECO:0000313" key="6">
    <source>
        <dbReference type="EMBL" id="KAL2654163.1"/>
    </source>
</evidence>
<feature type="compositionally biased region" description="Polar residues" evidence="4">
    <location>
        <begin position="487"/>
        <end position="496"/>
    </location>
</feature>
<feature type="compositionally biased region" description="Low complexity" evidence="4">
    <location>
        <begin position="17"/>
        <end position="26"/>
    </location>
</feature>
<feature type="compositionally biased region" description="Polar residues" evidence="4">
    <location>
        <begin position="538"/>
        <end position="553"/>
    </location>
</feature>
<feature type="domain" description="BRCT" evidence="5">
    <location>
        <begin position="1445"/>
        <end position="1509"/>
    </location>
</feature>
<protein>
    <recommendedName>
        <fullName evidence="5">BRCT domain-containing protein</fullName>
    </recommendedName>
</protein>
<evidence type="ECO:0000256" key="3">
    <source>
        <dbReference type="ARBA" id="ARBA00023242"/>
    </source>
</evidence>
<feature type="region of interest" description="Disordered" evidence="4">
    <location>
        <begin position="77"/>
        <end position="187"/>
    </location>
</feature>
<dbReference type="InterPro" id="IPR051579">
    <property type="entry name" value="DDR_Transcriptional_Reg"/>
</dbReference>
<feature type="compositionally biased region" description="Low complexity" evidence="4">
    <location>
        <begin position="504"/>
        <end position="519"/>
    </location>
</feature>
<dbReference type="Pfam" id="PF16770">
    <property type="entry name" value="RTT107_BRCT_5"/>
    <property type="match status" value="1"/>
</dbReference>
<evidence type="ECO:0000256" key="4">
    <source>
        <dbReference type="SAM" id="MobiDB-lite"/>
    </source>
</evidence>
<dbReference type="EMBL" id="JBHFFA010000001">
    <property type="protein sequence ID" value="KAL2654163.1"/>
    <property type="molecule type" value="Genomic_DNA"/>
</dbReference>
<dbReference type="PANTHER" id="PTHR23196:SF1">
    <property type="entry name" value="PAX-INTERACTING PROTEIN 1"/>
    <property type="match status" value="1"/>
</dbReference>
<dbReference type="CDD" id="cd18432">
    <property type="entry name" value="BRCT_PAXIP1_rpt6_like"/>
    <property type="match status" value="1"/>
</dbReference>
<feature type="region of interest" description="Disordered" evidence="4">
    <location>
        <begin position="989"/>
        <end position="1190"/>
    </location>
</feature>
<feature type="compositionally biased region" description="Basic and acidic residues" evidence="4">
    <location>
        <begin position="1046"/>
        <end position="1058"/>
    </location>
</feature>
<feature type="compositionally biased region" description="Basic and acidic residues" evidence="4">
    <location>
        <begin position="307"/>
        <end position="319"/>
    </location>
</feature>
<dbReference type="SUPFAM" id="SSF52113">
    <property type="entry name" value="BRCT domain"/>
    <property type="match status" value="1"/>
</dbReference>
<dbReference type="SMART" id="SM00292">
    <property type="entry name" value="BRCT"/>
    <property type="match status" value="2"/>
</dbReference>
<feature type="region of interest" description="Disordered" evidence="4">
    <location>
        <begin position="1225"/>
        <end position="1425"/>
    </location>
</feature>
<feature type="region of interest" description="Disordered" evidence="4">
    <location>
        <begin position="352"/>
        <end position="436"/>
    </location>
</feature>
<dbReference type="GO" id="GO:0006974">
    <property type="term" value="P:DNA damage response"/>
    <property type="evidence" value="ECO:0007669"/>
    <property type="project" value="UniProtKB-KW"/>
</dbReference>
<dbReference type="GO" id="GO:0005634">
    <property type="term" value="C:nucleus"/>
    <property type="evidence" value="ECO:0007669"/>
    <property type="project" value="UniProtKB-SubCell"/>
</dbReference>
<dbReference type="Proteomes" id="UP001605036">
    <property type="component" value="Unassembled WGS sequence"/>
</dbReference>
<dbReference type="CDD" id="cd17744">
    <property type="entry name" value="BRCT_MDC1_rpt1"/>
    <property type="match status" value="1"/>
</dbReference>
<proteinExistence type="predicted"/>
<feature type="compositionally biased region" description="Basic and acidic residues" evidence="4">
    <location>
        <begin position="418"/>
        <end position="427"/>
    </location>
</feature>
<dbReference type="InterPro" id="IPR001357">
    <property type="entry name" value="BRCT_dom"/>
</dbReference>
<feature type="compositionally biased region" description="Basic and acidic residues" evidence="4">
    <location>
        <begin position="1351"/>
        <end position="1361"/>
    </location>
</feature>
<feature type="compositionally biased region" description="Basic and acidic residues" evidence="4">
    <location>
        <begin position="1163"/>
        <end position="1185"/>
    </location>
</feature>